<dbReference type="InterPro" id="IPR015943">
    <property type="entry name" value="WD40/YVTN_repeat-like_dom_sf"/>
</dbReference>
<dbReference type="SUPFAM" id="SSF50998">
    <property type="entry name" value="Quinoprotein alcohol dehydrogenase-like"/>
    <property type="match status" value="1"/>
</dbReference>
<protein>
    <recommendedName>
        <fullName evidence="1">Pyrrolo-quinoline quinone repeat domain-containing protein</fullName>
    </recommendedName>
</protein>
<dbReference type="InterPro" id="IPR018391">
    <property type="entry name" value="PQQ_b-propeller_rpt"/>
</dbReference>
<dbReference type="Pfam" id="PF13360">
    <property type="entry name" value="PQQ_2"/>
    <property type="match status" value="1"/>
</dbReference>
<feature type="non-terminal residue" evidence="2">
    <location>
        <position position="234"/>
    </location>
</feature>
<feature type="domain" description="Pyrrolo-quinoline quinone repeat" evidence="1">
    <location>
        <begin position="70"/>
        <end position="231"/>
    </location>
</feature>
<dbReference type="AlphaFoldDB" id="A0A382QQ83"/>
<dbReference type="SMART" id="SM00564">
    <property type="entry name" value="PQQ"/>
    <property type="match status" value="3"/>
</dbReference>
<evidence type="ECO:0000259" key="1">
    <source>
        <dbReference type="Pfam" id="PF13360"/>
    </source>
</evidence>
<gene>
    <name evidence="2" type="ORF">METZ01_LOCUS340518</name>
</gene>
<proteinExistence type="predicted"/>
<evidence type="ECO:0000313" key="2">
    <source>
        <dbReference type="EMBL" id="SVC87664.1"/>
    </source>
</evidence>
<dbReference type="PANTHER" id="PTHR34512:SF30">
    <property type="entry name" value="OUTER MEMBRANE PROTEIN ASSEMBLY FACTOR BAMB"/>
    <property type="match status" value="1"/>
</dbReference>
<dbReference type="InterPro" id="IPR002372">
    <property type="entry name" value="PQQ_rpt_dom"/>
</dbReference>
<dbReference type="EMBL" id="UINC01116136">
    <property type="protein sequence ID" value="SVC87664.1"/>
    <property type="molecule type" value="Genomic_DNA"/>
</dbReference>
<dbReference type="PANTHER" id="PTHR34512">
    <property type="entry name" value="CELL SURFACE PROTEIN"/>
    <property type="match status" value="1"/>
</dbReference>
<organism evidence="2">
    <name type="scientific">marine metagenome</name>
    <dbReference type="NCBI Taxonomy" id="408172"/>
    <lineage>
        <taxon>unclassified sequences</taxon>
        <taxon>metagenomes</taxon>
        <taxon>ecological metagenomes</taxon>
    </lineage>
</organism>
<name>A0A382QQ83_9ZZZZ</name>
<dbReference type="InterPro" id="IPR011047">
    <property type="entry name" value="Quinoprotein_ADH-like_sf"/>
</dbReference>
<sequence length="234" mass="25386">VSAGVSLIAQDWPQFLGPDRNGIYEGAALSREWSGESPRELWRRSVGAGFAGPIVVEGRVLLFHRVAGEEVLEAFMADTGEPLWRYAYPTTYRDDFGFDEGPRSSPVVDAGRVFTFGAQGQLHAVDLETGSGLWNVDTREQFRFSKAFFGAAGTPLVEDGRVLANIGGQEGAGIVAFSASTGDVLWTSTNEEASYSSPVAATFGGVRHALFFTRDNVVALDPATGRVRFQRSWR</sequence>
<accession>A0A382QQ83</accession>
<dbReference type="Gene3D" id="2.130.10.10">
    <property type="entry name" value="YVTN repeat-like/Quinoprotein amine dehydrogenase"/>
    <property type="match status" value="1"/>
</dbReference>
<feature type="non-terminal residue" evidence="2">
    <location>
        <position position="1"/>
    </location>
</feature>
<reference evidence="2" key="1">
    <citation type="submission" date="2018-05" db="EMBL/GenBank/DDBJ databases">
        <authorList>
            <person name="Lanie J.A."/>
            <person name="Ng W.-L."/>
            <person name="Kazmierczak K.M."/>
            <person name="Andrzejewski T.M."/>
            <person name="Davidsen T.M."/>
            <person name="Wayne K.J."/>
            <person name="Tettelin H."/>
            <person name="Glass J.I."/>
            <person name="Rusch D."/>
            <person name="Podicherti R."/>
            <person name="Tsui H.-C.T."/>
            <person name="Winkler M.E."/>
        </authorList>
    </citation>
    <scope>NUCLEOTIDE SEQUENCE</scope>
</reference>